<keyword evidence="8" id="KW-1185">Reference proteome</keyword>
<dbReference type="PANTHER" id="PTHR30086">
    <property type="entry name" value="ARGININE EXPORTER PROTEIN ARGO"/>
    <property type="match status" value="1"/>
</dbReference>
<keyword evidence="2" id="KW-1003">Cell membrane</keyword>
<feature type="transmembrane region" description="Helical" evidence="6">
    <location>
        <begin position="143"/>
        <end position="164"/>
    </location>
</feature>
<proteinExistence type="predicted"/>
<dbReference type="EMBL" id="JANATA010000028">
    <property type="protein sequence ID" value="MCP3429669.1"/>
    <property type="molecule type" value="Genomic_DNA"/>
</dbReference>
<evidence type="ECO:0000256" key="2">
    <source>
        <dbReference type="ARBA" id="ARBA00022475"/>
    </source>
</evidence>
<dbReference type="RefSeq" id="WP_254102298.1">
    <property type="nucleotide sequence ID" value="NZ_JANATA010000028.1"/>
</dbReference>
<evidence type="ECO:0000313" key="8">
    <source>
        <dbReference type="Proteomes" id="UP001165413"/>
    </source>
</evidence>
<dbReference type="PANTHER" id="PTHR30086:SF20">
    <property type="entry name" value="ARGININE EXPORTER PROTEIN ARGO-RELATED"/>
    <property type="match status" value="1"/>
</dbReference>
<keyword evidence="5 6" id="KW-0472">Membrane</keyword>
<evidence type="ECO:0000313" key="7">
    <source>
        <dbReference type="EMBL" id="MCP3429669.1"/>
    </source>
</evidence>
<dbReference type="Pfam" id="PF01810">
    <property type="entry name" value="LysE"/>
    <property type="match status" value="1"/>
</dbReference>
<accession>A0AA42BMJ0</accession>
<gene>
    <name evidence="7" type="ORF">NLF92_12010</name>
</gene>
<evidence type="ECO:0000256" key="5">
    <source>
        <dbReference type="ARBA" id="ARBA00023136"/>
    </source>
</evidence>
<name>A0AA42BMJ0_9ALTE</name>
<evidence type="ECO:0000256" key="3">
    <source>
        <dbReference type="ARBA" id="ARBA00022692"/>
    </source>
</evidence>
<comment type="caution">
    <text evidence="7">The sequence shown here is derived from an EMBL/GenBank/DDBJ whole genome shotgun (WGS) entry which is preliminary data.</text>
</comment>
<dbReference type="InterPro" id="IPR001123">
    <property type="entry name" value="LeuE-type"/>
</dbReference>
<keyword evidence="3 6" id="KW-0812">Transmembrane</keyword>
<feature type="transmembrane region" description="Helical" evidence="6">
    <location>
        <begin position="107"/>
        <end position="131"/>
    </location>
</feature>
<evidence type="ECO:0000256" key="6">
    <source>
        <dbReference type="SAM" id="Phobius"/>
    </source>
</evidence>
<comment type="subcellular location">
    <subcellularLocation>
        <location evidence="1">Cell membrane</location>
        <topology evidence="1">Multi-pass membrane protein</topology>
    </subcellularLocation>
</comment>
<dbReference type="AlphaFoldDB" id="A0AA42BMJ0"/>
<feature type="transmembrane region" description="Helical" evidence="6">
    <location>
        <begin position="35"/>
        <end position="62"/>
    </location>
</feature>
<sequence length="197" mass="21595">MSSLFAGFTIGLSLIVAIGAQNAFILKQGLLRQHVFWVCTVCFISDSIALSAGIAGFGLVVAKFPEIEWVARWAGAAFLFWYGAINFRSAWTNTTGLVATGDSPKSLYKTILLCLAFTWLNPHFYLDTLVMIGSISTQYPDPLMFGVGTISASCVFFYSLGYGARLLEPVFAKPHSWRILDTLIGIIMWFIALSLVA</sequence>
<feature type="transmembrane region" description="Helical" evidence="6">
    <location>
        <begin position="176"/>
        <end position="196"/>
    </location>
</feature>
<dbReference type="GO" id="GO:0015171">
    <property type="term" value="F:amino acid transmembrane transporter activity"/>
    <property type="evidence" value="ECO:0007669"/>
    <property type="project" value="TreeGrafter"/>
</dbReference>
<organism evidence="7 8">
    <name type="scientific">Opacimonas viscosa</name>
    <dbReference type="NCBI Taxonomy" id="2961944"/>
    <lineage>
        <taxon>Bacteria</taxon>
        <taxon>Pseudomonadati</taxon>
        <taxon>Pseudomonadota</taxon>
        <taxon>Gammaproteobacteria</taxon>
        <taxon>Alteromonadales</taxon>
        <taxon>Alteromonadaceae</taxon>
        <taxon>Opacimonas</taxon>
    </lineage>
</organism>
<dbReference type="Proteomes" id="UP001165413">
    <property type="component" value="Unassembled WGS sequence"/>
</dbReference>
<keyword evidence="4 6" id="KW-1133">Transmembrane helix</keyword>
<evidence type="ECO:0000256" key="4">
    <source>
        <dbReference type="ARBA" id="ARBA00022989"/>
    </source>
</evidence>
<feature type="transmembrane region" description="Helical" evidence="6">
    <location>
        <begin position="69"/>
        <end position="87"/>
    </location>
</feature>
<dbReference type="GO" id="GO:0005886">
    <property type="term" value="C:plasma membrane"/>
    <property type="evidence" value="ECO:0007669"/>
    <property type="project" value="UniProtKB-SubCell"/>
</dbReference>
<evidence type="ECO:0000256" key="1">
    <source>
        <dbReference type="ARBA" id="ARBA00004651"/>
    </source>
</evidence>
<reference evidence="7" key="1">
    <citation type="submission" date="2022-07" db="EMBL/GenBank/DDBJ databases">
        <title>Characterization of the Novel Bacterium Alteromonas immobilis LMIT006 and Alteromonas gregis LMIT007.</title>
        <authorList>
            <person name="Lin X."/>
        </authorList>
    </citation>
    <scope>NUCLEOTIDE SEQUENCE</scope>
    <source>
        <strain evidence="7">LMIT007</strain>
    </source>
</reference>
<protein>
    <submittedName>
        <fullName evidence="7">LysE/ArgO family amino acid transporter</fullName>
    </submittedName>
</protein>